<accession>A0A0H2MBU6</accession>
<evidence type="ECO:0000256" key="1">
    <source>
        <dbReference type="SAM" id="MobiDB-lite"/>
    </source>
</evidence>
<keyword evidence="3" id="KW-1185">Reference proteome</keyword>
<name>A0A0H2MBU6_9PROT</name>
<dbReference type="Proteomes" id="UP000035444">
    <property type="component" value="Unassembled WGS sequence"/>
</dbReference>
<feature type="compositionally biased region" description="Polar residues" evidence="1">
    <location>
        <begin position="104"/>
        <end position="113"/>
    </location>
</feature>
<dbReference type="EMBL" id="LAQL01000010">
    <property type="protein sequence ID" value="KLN59828.1"/>
    <property type="molecule type" value="Genomic_DNA"/>
</dbReference>
<evidence type="ECO:0000313" key="3">
    <source>
        <dbReference type="Proteomes" id="UP000035444"/>
    </source>
</evidence>
<sequence>MKVFYIFLAITFCNIQLVHADWKKTDVKLKMPGFDIDLYNEPALNAQKLKTISAKKFPKQVWFLETSDNSMHHIKITYSEKSYWVKSTVVSLPDIEKNKKIMCDSTTQTTPGNTGKGLGDKNDCEKSK</sequence>
<comment type="caution">
    <text evidence="2">The sequence shown here is derived from an EMBL/GenBank/DDBJ whole genome shotgun (WGS) entry which is preliminary data.</text>
</comment>
<feature type="compositionally biased region" description="Basic and acidic residues" evidence="1">
    <location>
        <begin position="118"/>
        <end position="128"/>
    </location>
</feature>
<organism evidence="2 3">
    <name type="scientific">Kiloniella spongiae</name>
    <dbReference type="NCBI Taxonomy" id="1489064"/>
    <lineage>
        <taxon>Bacteria</taxon>
        <taxon>Pseudomonadati</taxon>
        <taxon>Pseudomonadota</taxon>
        <taxon>Alphaproteobacteria</taxon>
        <taxon>Rhodospirillales</taxon>
        <taxon>Kiloniellaceae</taxon>
        <taxon>Kiloniella</taxon>
    </lineage>
</organism>
<evidence type="ECO:0000313" key="2">
    <source>
        <dbReference type="EMBL" id="KLN59828.1"/>
    </source>
</evidence>
<dbReference type="STRING" id="1489064.WH96_15715"/>
<protein>
    <submittedName>
        <fullName evidence="2">Uncharacterized protein</fullName>
    </submittedName>
</protein>
<proteinExistence type="predicted"/>
<dbReference type="RefSeq" id="WP_047765159.1">
    <property type="nucleotide sequence ID" value="NZ_LAQL01000010.1"/>
</dbReference>
<dbReference type="OrthoDB" id="9906114at2"/>
<reference evidence="2 3" key="1">
    <citation type="submission" date="2015-03" db="EMBL/GenBank/DDBJ databases">
        <title>Genome Sequence of Kiloniella spongiae MEBiC09566, isolated from a marine sponge.</title>
        <authorList>
            <person name="Shao Z."/>
            <person name="Wang L."/>
            <person name="Li X."/>
        </authorList>
    </citation>
    <scope>NUCLEOTIDE SEQUENCE [LARGE SCALE GENOMIC DNA]</scope>
    <source>
        <strain evidence="2 3">MEBiC09566</strain>
    </source>
</reference>
<gene>
    <name evidence="2" type="ORF">WH96_15715</name>
</gene>
<feature type="region of interest" description="Disordered" evidence="1">
    <location>
        <begin position="104"/>
        <end position="128"/>
    </location>
</feature>
<dbReference type="AlphaFoldDB" id="A0A0H2MBU6"/>